<dbReference type="PROSITE" id="PS50222">
    <property type="entry name" value="EF_HAND_2"/>
    <property type="match status" value="1"/>
</dbReference>
<dbReference type="GeneID" id="36595180"/>
<feature type="compositionally biased region" description="Polar residues" evidence="1">
    <location>
        <begin position="12"/>
        <end position="28"/>
    </location>
</feature>
<feature type="transmembrane region" description="Helical" evidence="2">
    <location>
        <begin position="99"/>
        <end position="128"/>
    </location>
</feature>
<keyword evidence="2" id="KW-0812">Transmembrane</keyword>
<accession>A0A2J6T2V3</accession>
<evidence type="ECO:0000313" key="4">
    <source>
        <dbReference type="EMBL" id="PMD57364.1"/>
    </source>
</evidence>
<dbReference type="InterPro" id="IPR006685">
    <property type="entry name" value="MscS_channel_2nd"/>
</dbReference>
<dbReference type="PANTHER" id="PTHR31323:SF1">
    <property type="entry name" value="MECHANOSENSITIVE ION CHANNEL PROTEIN"/>
    <property type="match status" value="1"/>
</dbReference>
<dbReference type="RefSeq" id="XP_024734268.1">
    <property type="nucleotide sequence ID" value="XM_024887104.1"/>
</dbReference>
<dbReference type="Pfam" id="PF25886">
    <property type="entry name" value="Msy1"/>
    <property type="match status" value="1"/>
</dbReference>
<dbReference type="InterPro" id="IPR058650">
    <property type="entry name" value="Msy1/2-like"/>
</dbReference>
<dbReference type="InterPro" id="IPR002048">
    <property type="entry name" value="EF_hand_dom"/>
</dbReference>
<gene>
    <name evidence="4" type="ORF">K444DRAFT_665734</name>
</gene>
<name>A0A2J6T2V3_9HELO</name>
<organism evidence="4 5">
    <name type="scientific">Hyaloscypha bicolor E</name>
    <dbReference type="NCBI Taxonomy" id="1095630"/>
    <lineage>
        <taxon>Eukaryota</taxon>
        <taxon>Fungi</taxon>
        <taxon>Dikarya</taxon>
        <taxon>Ascomycota</taxon>
        <taxon>Pezizomycotina</taxon>
        <taxon>Leotiomycetes</taxon>
        <taxon>Helotiales</taxon>
        <taxon>Hyaloscyphaceae</taxon>
        <taxon>Hyaloscypha</taxon>
        <taxon>Hyaloscypha bicolor</taxon>
    </lineage>
</organism>
<evidence type="ECO:0000313" key="5">
    <source>
        <dbReference type="Proteomes" id="UP000235371"/>
    </source>
</evidence>
<keyword evidence="2" id="KW-1133">Transmembrane helix</keyword>
<feature type="compositionally biased region" description="Polar residues" evidence="1">
    <location>
        <begin position="769"/>
        <end position="787"/>
    </location>
</feature>
<evidence type="ECO:0000256" key="2">
    <source>
        <dbReference type="SAM" id="Phobius"/>
    </source>
</evidence>
<sequence>MTPLGTGESQHDSSSAPKDSNKGTTVNIKENPHPDPEKGASGNDREDYTEEGGYNFFDLLSHAKRKFVFWWFWGAVILAIPLALSATRFRTVQIQNVRLFGLFCWLAVSWAGLLASYLFAWALSYFWFTVCNLLFDEGENYNTFFVDIRHSTMLLAWGFICWSTVPLLCRVDHHHCTTGWVHTFQKVMLAALVVDFVYFVKDLLLELLFLRAAIEFLHPRLKTLQNIISALELLAFESRKPSSILDYLHQKWVGDFLGFLFLMRRWYNPEKQRKIESEEDQPGQDDIEDIHFEDPDSKWTRLVQMNLLDLCTGYGTKTGYWMVAQYIKSLMTKCDLEDPSAERPSIKAETQRGWSKRRNSFKSFFKKRPSRDFCHPLPDCIHERVRSCRCTVDSHSNTPAQEVSSKDKIVSQPKSKTEAKLFKREAASLSKTPARGGLCNNSCECGGSCQTIAGGGWCRRQVALYVRKLLSGAHEQFTSKAIAHFESFDQLWGVLDRNRDGFASFEELHWLVEDVGESLKEVISGQKNLMMVIRELNLVLSIALLAPAALIYVLFFVKNPGSYLAPVWATFAGLSFALQGPVKSFTDACVFVFSQHPYDVGDWVIWGKEKDLKLIVDEIRLLKTAFTCADTGKTVHIPHTEICTGYIENLSRTSTYFVKSIVLHSEDKVDKCHKEAIRKFQQEELRDLWRNDEKREIFRYHQLPEISVVPIKSEDLEEKGIRVDFKRKEWAPGRFFRHEERCRHEVMSFIREHLPDLIKSGSKLDSGAQEISGTTGLEKPASSNGGSKSEEEIGHSLKPSNPTP</sequence>
<feature type="transmembrane region" description="Helical" evidence="2">
    <location>
        <begin position="68"/>
        <end position="87"/>
    </location>
</feature>
<proteinExistence type="predicted"/>
<keyword evidence="5" id="KW-1185">Reference proteome</keyword>
<dbReference type="InParanoid" id="A0A2J6T2V3"/>
<dbReference type="Proteomes" id="UP000235371">
    <property type="component" value="Unassembled WGS sequence"/>
</dbReference>
<dbReference type="AlphaFoldDB" id="A0A2J6T2V3"/>
<evidence type="ECO:0000256" key="1">
    <source>
        <dbReference type="SAM" id="MobiDB-lite"/>
    </source>
</evidence>
<dbReference type="OrthoDB" id="544685at2759"/>
<dbReference type="EMBL" id="KZ613847">
    <property type="protein sequence ID" value="PMD57364.1"/>
    <property type="molecule type" value="Genomic_DNA"/>
</dbReference>
<feature type="domain" description="EF-hand" evidence="3">
    <location>
        <begin position="483"/>
        <end position="518"/>
    </location>
</feature>
<feature type="transmembrane region" description="Helical" evidence="2">
    <location>
        <begin position="536"/>
        <end position="555"/>
    </location>
</feature>
<reference evidence="4 5" key="1">
    <citation type="submission" date="2016-04" db="EMBL/GenBank/DDBJ databases">
        <title>A degradative enzymes factory behind the ericoid mycorrhizal symbiosis.</title>
        <authorList>
            <consortium name="DOE Joint Genome Institute"/>
            <person name="Martino E."/>
            <person name="Morin E."/>
            <person name="Grelet G."/>
            <person name="Kuo A."/>
            <person name="Kohler A."/>
            <person name="Daghino S."/>
            <person name="Barry K."/>
            <person name="Choi C."/>
            <person name="Cichocki N."/>
            <person name="Clum A."/>
            <person name="Copeland A."/>
            <person name="Hainaut M."/>
            <person name="Haridas S."/>
            <person name="Labutti K."/>
            <person name="Lindquist E."/>
            <person name="Lipzen A."/>
            <person name="Khouja H.-R."/>
            <person name="Murat C."/>
            <person name="Ohm R."/>
            <person name="Olson A."/>
            <person name="Spatafora J."/>
            <person name="Veneault-Fourrey C."/>
            <person name="Henrissat B."/>
            <person name="Grigoriev I."/>
            <person name="Martin F."/>
            <person name="Perotto S."/>
        </authorList>
    </citation>
    <scope>NUCLEOTIDE SEQUENCE [LARGE SCALE GENOMIC DNA]</scope>
    <source>
        <strain evidence="4 5">E</strain>
    </source>
</reference>
<keyword evidence="2" id="KW-0472">Membrane</keyword>
<dbReference type="GO" id="GO:0005262">
    <property type="term" value="F:calcium channel activity"/>
    <property type="evidence" value="ECO:0007669"/>
    <property type="project" value="TreeGrafter"/>
</dbReference>
<feature type="compositionally biased region" description="Basic and acidic residues" evidence="1">
    <location>
        <begin position="30"/>
        <end position="45"/>
    </location>
</feature>
<feature type="transmembrane region" description="Helical" evidence="2">
    <location>
        <begin position="561"/>
        <end position="578"/>
    </location>
</feature>
<feature type="transmembrane region" description="Helical" evidence="2">
    <location>
        <begin position="180"/>
        <end position="200"/>
    </location>
</feature>
<dbReference type="Pfam" id="PF00924">
    <property type="entry name" value="MS_channel_2nd"/>
    <property type="match status" value="1"/>
</dbReference>
<feature type="region of interest" description="Disordered" evidence="1">
    <location>
        <begin position="761"/>
        <end position="804"/>
    </location>
</feature>
<protein>
    <recommendedName>
        <fullName evidence="3">EF-hand domain-containing protein</fullName>
    </recommendedName>
</protein>
<dbReference type="GO" id="GO:0006874">
    <property type="term" value="P:intracellular calcium ion homeostasis"/>
    <property type="evidence" value="ECO:0007669"/>
    <property type="project" value="TreeGrafter"/>
</dbReference>
<dbReference type="GO" id="GO:0005509">
    <property type="term" value="F:calcium ion binding"/>
    <property type="evidence" value="ECO:0007669"/>
    <property type="project" value="InterPro"/>
</dbReference>
<dbReference type="GO" id="GO:0016020">
    <property type="term" value="C:membrane"/>
    <property type="evidence" value="ECO:0007669"/>
    <property type="project" value="InterPro"/>
</dbReference>
<dbReference type="PANTHER" id="PTHR31323">
    <property type="entry name" value="MECHANOSENSITIVE ION CHANNEL PROTEIN MSY2"/>
    <property type="match status" value="1"/>
</dbReference>
<feature type="transmembrane region" description="Helical" evidence="2">
    <location>
        <begin position="148"/>
        <end position="168"/>
    </location>
</feature>
<evidence type="ECO:0000259" key="3">
    <source>
        <dbReference type="PROSITE" id="PS50222"/>
    </source>
</evidence>
<feature type="region of interest" description="Disordered" evidence="1">
    <location>
        <begin position="1"/>
        <end position="45"/>
    </location>
</feature>